<dbReference type="PANTHER" id="PTHR32063:SF18">
    <property type="entry name" value="CATION EFFLUX SYSTEM PROTEIN"/>
    <property type="match status" value="1"/>
</dbReference>
<feature type="transmembrane region" description="Helical" evidence="1">
    <location>
        <begin position="979"/>
        <end position="1002"/>
    </location>
</feature>
<feature type="transmembrane region" description="Helical" evidence="1">
    <location>
        <begin position="386"/>
        <end position="409"/>
    </location>
</feature>
<reference evidence="2 3" key="1">
    <citation type="submission" date="2016-10" db="EMBL/GenBank/DDBJ databases">
        <authorList>
            <person name="de Groot N.N."/>
        </authorList>
    </citation>
    <scope>NUCLEOTIDE SEQUENCE [LARGE SCALE GENOMIC DNA]</scope>
    <source>
        <strain evidence="2 3">DSM 6059</strain>
    </source>
</reference>
<proteinExistence type="predicted"/>
<dbReference type="Gene3D" id="1.20.1640.10">
    <property type="entry name" value="Multidrug efflux transporter AcrB transmembrane domain"/>
    <property type="match status" value="2"/>
</dbReference>
<sequence>MIKYLFEHGRLQALIIALLCVSGLAAISSLPITEDPRITNRFASVTTFLPGASAERIEAQLSEKLEQKLKSQQEVKLIISTSRPGISVLSIELNDNVQNPLPIWSRLRDLLADVQSELPAQASTPLLDDEKGYAYTRIFALTGKTSELPLTTLSRYAKELQSTLRNVSGVEIVHFFGKPEEEILVEVNAQKAALSQISIQQIALALQGADAKVAAGTLTNQHTQIQLEITGAFDSISRIQKIPLISNETGAQYQLSDLAKVQRAIKKPEFDIALIDGKKGIYVAARMLPGLRIDNFSKKINTSIALFSQKLPEQVQLKNIFDQKQYTENRLGELVNNILVGFVIILSVLLLTLGFKAALIVGTALPLTVLFTLVTMQYYGLPIHQMSVTGLVVALGIMVDNAIVMTDSIQRYRQQGYSPLKAVQTAVSHFWMPLLGSTLTTILAFAPIVLMPGPAGEFVGGIALSVIFALIGSYLISHTLIAVFAGQFINGKERNTIWGRGIRLPKLTSKFQASLKWTLMNPKQTLLLVFILPVLGFLSAGQLTEQFFPPSDRDMFHIEVRLTPSSSITNTKQTTLEIDKYIRKFDGIEKLDWMVGNNFPSFYYNMKPRSRGATNYAQAMVKTPDFETANKLIPKLQTELDKAFPQAQIIIRKLEQGPPFNAPIEMRIYGPNLDTLNQLGLELRTLLTAHSNVIQTRSTLMSGNPKLWLKADEIALKQSGLTLTALANQLQSQYHGIIAGSIIEHTETIPVRVRVADIDRSSTSALNSTSFVSSQALNIETFTELTLKPSRGSIERRNGERVNVIEGYLKTGIIPQTVLNDFQQTLANSDFKVPPGYRLEIGGESQKRNEAVGQLITSVGIIIVLLLTVLVVSFNSFTTTLLIMVNAAQAAMLGLLSVYLGGFPFGFTVIIALLGLMGLAINASIVILSELRATRAGTDQDKIIAAVMKSSRHITSTTITTVGGFMPLILAGGGFWPPFAVAIAGGTALTTILSFYFVPVAFKLMMTRKLLLTKSIAADSIKV</sequence>
<evidence type="ECO:0000313" key="2">
    <source>
        <dbReference type="EMBL" id="SFB88535.1"/>
    </source>
</evidence>
<dbReference type="STRING" id="1123010.SAMN02745724_00360"/>
<dbReference type="Gene3D" id="3.30.2090.10">
    <property type="entry name" value="Multidrug efflux transporter AcrB TolC docking domain, DN and DC subdomains"/>
    <property type="match status" value="2"/>
</dbReference>
<feature type="transmembrane region" description="Helical" evidence="1">
    <location>
        <begin position="881"/>
        <end position="901"/>
    </location>
</feature>
<evidence type="ECO:0000313" key="3">
    <source>
        <dbReference type="Proteomes" id="UP000198862"/>
    </source>
</evidence>
<feature type="transmembrane region" description="Helical" evidence="1">
    <location>
        <begin position="855"/>
        <end position="874"/>
    </location>
</feature>
<dbReference type="EMBL" id="FOLO01000002">
    <property type="protein sequence ID" value="SFB88535.1"/>
    <property type="molecule type" value="Genomic_DNA"/>
</dbReference>
<feature type="transmembrane region" description="Helical" evidence="1">
    <location>
        <begin position="907"/>
        <end position="933"/>
    </location>
</feature>
<dbReference type="InterPro" id="IPR001036">
    <property type="entry name" value="Acrflvin-R"/>
</dbReference>
<protein>
    <submittedName>
        <fullName evidence="2">Multidrug efflux pump subunit AcrB</fullName>
    </submittedName>
</protein>
<feature type="transmembrane region" description="Helical" evidence="1">
    <location>
        <begin position="954"/>
        <end position="973"/>
    </location>
</feature>
<dbReference type="PANTHER" id="PTHR32063">
    <property type="match status" value="1"/>
</dbReference>
<keyword evidence="1" id="KW-0472">Membrane</keyword>
<name>A0A1I1EN53_9GAMM</name>
<dbReference type="Proteomes" id="UP000198862">
    <property type="component" value="Unassembled WGS sequence"/>
</dbReference>
<dbReference type="RefSeq" id="WP_091979286.1">
    <property type="nucleotide sequence ID" value="NZ_FOLO01000002.1"/>
</dbReference>
<evidence type="ECO:0000256" key="1">
    <source>
        <dbReference type="SAM" id="Phobius"/>
    </source>
</evidence>
<accession>A0A1I1EN53</accession>
<feature type="transmembrane region" description="Helical" evidence="1">
    <location>
        <begin position="358"/>
        <end position="380"/>
    </location>
</feature>
<dbReference type="AlphaFoldDB" id="A0A1I1EN53"/>
<feature type="transmembrane region" description="Helical" evidence="1">
    <location>
        <begin position="430"/>
        <end position="450"/>
    </location>
</feature>
<feature type="transmembrane region" description="Helical" evidence="1">
    <location>
        <begin position="462"/>
        <end position="485"/>
    </location>
</feature>
<gene>
    <name evidence="2" type="ORF">SAMN02745724_00360</name>
</gene>
<feature type="transmembrane region" description="Helical" evidence="1">
    <location>
        <begin position="525"/>
        <end position="543"/>
    </location>
</feature>
<dbReference type="Gene3D" id="3.30.70.1320">
    <property type="entry name" value="Multidrug efflux transporter AcrB pore domain like"/>
    <property type="match status" value="1"/>
</dbReference>
<organism evidence="2 3">
    <name type="scientific">Pseudoalteromonas denitrificans DSM 6059</name>
    <dbReference type="NCBI Taxonomy" id="1123010"/>
    <lineage>
        <taxon>Bacteria</taxon>
        <taxon>Pseudomonadati</taxon>
        <taxon>Pseudomonadota</taxon>
        <taxon>Gammaproteobacteria</taxon>
        <taxon>Alteromonadales</taxon>
        <taxon>Pseudoalteromonadaceae</taxon>
        <taxon>Pseudoalteromonas</taxon>
    </lineage>
</organism>
<feature type="transmembrane region" description="Helical" evidence="1">
    <location>
        <begin position="334"/>
        <end position="351"/>
    </location>
</feature>
<keyword evidence="1" id="KW-0812">Transmembrane</keyword>
<dbReference type="GO" id="GO:0005886">
    <property type="term" value="C:plasma membrane"/>
    <property type="evidence" value="ECO:0007669"/>
    <property type="project" value="TreeGrafter"/>
</dbReference>
<dbReference type="SUPFAM" id="SSF82714">
    <property type="entry name" value="Multidrug efflux transporter AcrB TolC docking domain, DN and DC subdomains"/>
    <property type="match status" value="2"/>
</dbReference>
<dbReference type="InterPro" id="IPR027463">
    <property type="entry name" value="AcrB_DN_DC_subdom"/>
</dbReference>
<dbReference type="Gene3D" id="3.30.70.1440">
    <property type="entry name" value="Multidrug efflux transporter AcrB pore domain"/>
    <property type="match status" value="1"/>
</dbReference>
<dbReference type="SUPFAM" id="SSF82693">
    <property type="entry name" value="Multidrug efflux transporter AcrB pore domain, PN1, PN2, PC1 and PC2 subdomains"/>
    <property type="match status" value="2"/>
</dbReference>
<keyword evidence="3" id="KW-1185">Reference proteome</keyword>
<dbReference type="Gene3D" id="3.30.70.1430">
    <property type="entry name" value="Multidrug efflux transporter AcrB pore domain"/>
    <property type="match status" value="2"/>
</dbReference>
<keyword evidence="1" id="KW-1133">Transmembrane helix</keyword>
<dbReference type="Pfam" id="PF00873">
    <property type="entry name" value="ACR_tran"/>
    <property type="match status" value="1"/>
</dbReference>
<dbReference type="SUPFAM" id="SSF82866">
    <property type="entry name" value="Multidrug efflux transporter AcrB transmembrane domain"/>
    <property type="match status" value="2"/>
</dbReference>
<dbReference type="PRINTS" id="PR00702">
    <property type="entry name" value="ACRIFLAVINRP"/>
</dbReference>
<dbReference type="OrthoDB" id="9757940at2"/>
<dbReference type="GO" id="GO:0042910">
    <property type="term" value="F:xenobiotic transmembrane transporter activity"/>
    <property type="evidence" value="ECO:0007669"/>
    <property type="project" value="TreeGrafter"/>
</dbReference>